<sequence>MSSNDFHDTAAQDLAIAEHGTLGWDAMDQALEKVYGKQQPAHFGTLIKFRMGGDDPLDGISVYRSDQGQPHWHYVTYGFSDLYGDLDDSHDVAPDKPSGYGFELTFRLACAGDEQQPPNWPLHFLQNIARYVFRTGNVFAPGHWMTANGPIAADTDTLLTEMGFVQDPELPPIHTPFGDLMFLQLVGLTADELREVRRWNVQGALQAMEAHMPLWVADLARPSLHDLPDVQAAINAGAARDGSKTGVLYSDVLGFESRKRLLRSPQSVVRLGSLAVRDLKAMLPARLPHGRSLILAGDGATLEFVSSRDERSGQLQTLGAYEFKLGLSDAQLQSWLQTLKAREGEYTVPGLDGLVWQVKASVITDSEGRVTGKYEE</sequence>
<proteinExistence type="predicted"/>
<dbReference type="PANTHER" id="PTHR10928">
    <property type="entry name" value="SUPPRESSOR OF FUSED"/>
    <property type="match status" value="1"/>
</dbReference>
<evidence type="ECO:0000259" key="1">
    <source>
        <dbReference type="Pfam" id="PF05076"/>
    </source>
</evidence>
<dbReference type="InterPro" id="IPR007768">
    <property type="entry name" value="Suppressor_of_fused"/>
</dbReference>
<dbReference type="Proteomes" id="UP001240697">
    <property type="component" value="Chromosome"/>
</dbReference>
<accession>A0ABY8SXL1</accession>
<name>A0ABY8SXL1_9BURK</name>
<dbReference type="PANTHER" id="PTHR10928:SF2">
    <property type="entry name" value="SUPPRESSOR OF FUSED HOMOLOG"/>
    <property type="match status" value="1"/>
</dbReference>
<protein>
    <submittedName>
        <fullName evidence="2">Suppressor of fused domain protein</fullName>
    </submittedName>
</protein>
<dbReference type="SUPFAM" id="SSF103359">
    <property type="entry name" value="Suppressor of Fused, N-terminal domain"/>
    <property type="match status" value="1"/>
</dbReference>
<reference evidence="2 3" key="1">
    <citation type="submission" date="2023-05" db="EMBL/GenBank/DDBJ databases">
        <authorList>
            <person name="Yin Y."/>
            <person name="Lu Z."/>
        </authorList>
    </citation>
    <scope>NUCLEOTIDE SEQUENCE [LARGE SCALE GENOMIC DNA]</scope>
    <source>
        <strain evidence="2 3">ZM22</strain>
    </source>
</reference>
<dbReference type="EMBL" id="CP125947">
    <property type="protein sequence ID" value="WHS67668.1"/>
    <property type="molecule type" value="Genomic_DNA"/>
</dbReference>
<evidence type="ECO:0000313" key="2">
    <source>
        <dbReference type="EMBL" id="WHS67668.1"/>
    </source>
</evidence>
<dbReference type="Pfam" id="PF05076">
    <property type="entry name" value="SUFU"/>
    <property type="match status" value="1"/>
</dbReference>
<feature type="domain" description="Suppressor of fused-like" evidence="1">
    <location>
        <begin position="53"/>
        <end position="222"/>
    </location>
</feature>
<dbReference type="PIRSF" id="PIRSF038192">
    <property type="entry name" value="Txn_reg_BtrU_prd"/>
    <property type="match status" value="1"/>
</dbReference>
<dbReference type="InterPro" id="IPR020941">
    <property type="entry name" value="SUFU-like_domain"/>
</dbReference>
<keyword evidence="3" id="KW-1185">Reference proteome</keyword>
<dbReference type="RefSeq" id="WP_283488695.1">
    <property type="nucleotide sequence ID" value="NZ_CP125947.1"/>
</dbReference>
<dbReference type="InterPro" id="IPR017429">
    <property type="entry name" value="Suppressor_of_fused_bac"/>
</dbReference>
<organism evidence="2 3">
    <name type="scientific">Comamonas resistens</name>
    <dbReference type="NCBI Taxonomy" id="3046670"/>
    <lineage>
        <taxon>Bacteria</taxon>
        <taxon>Pseudomonadati</taxon>
        <taxon>Pseudomonadota</taxon>
        <taxon>Betaproteobacteria</taxon>
        <taxon>Burkholderiales</taxon>
        <taxon>Comamonadaceae</taxon>
        <taxon>Comamonas</taxon>
    </lineage>
</organism>
<gene>
    <name evidence="2" type="ORF">QMY55_11370</name>
</gene>
<evidence type="ECO:0000313" key="3">
    <source>
        <dbReference type="Proteomes" id="UP001240697"/>
    </source>
</evidence>
<dbReference type="InterPro" id="IPR037181">
    <property type="entry name" value="SUFU_N"/>
</dbReference>